<evidence type="ECO:0000259" key="1">
    <source>
        <dbReference type="PROSITE" id="PS51186"/>
    </source>
</evidence>
<dbReference type="Pfam" id="PF00583">
    <property type="entry name" value="Acetyltransf_1"/>
    <property type="match status" value="1"/>
</dbReference>
<dbReference type="Gene3D" id="3.40.630.30">
    <property type="match status" value="1"/>
</dbReference>
<dbReference type="InterPro" id="IPR000182">
    <property type="entry name" value="GNAT_dom"/>
</dbReference>
<dbReference type="RefSeq" id="XP_002842676.1">
    <property type="nucleotide sequence ID" value="XM_002842630.1"/>
</dbReference>
<dbReference type="STRING" id="554155.C5G0N5"/>
<dbReference type="PANTHER" id="PTHR47542">
    <property type="entry name" value="ACYL-COA N-ACYLTRANSFERASES (NAT) SUPERFAMILY PROTEIN"/>
    <property type="match status" value="1"/>
</dbReference>
<dbReference type="GO" id="GO:0016747">
    <property type="term" value="F:acyltransferase activity, transferring groups other than amino-acyl groups"/>
    <property type="evidence" value="ECO:0007669"/>
    <property type="project" value="InterPro"/>
</dbReference>
<dbReference type="SUPFAM" id="SSF55729">
    <property type="entry name" value="Acyl-CoA N-acyltransferases (Nat)"/>
    <property type="match status" value="1"/>
</dbReference>
<dbReference type="InterPro" id="IPR016181">
    <property type="entry name" value="Acyl_CoA_acyltransferase"/>
</dbReference>
<dbReference type="EMBL" id="DS995709">
    <property type="protein sequence ID" value="EEQ35688.1"/>
    <property type="molecule type" value="Genomic_DNA"/>
</dbReference>
<keyword evidence="3" id="KW-1185">Reference proteome</keyword>
<organism evidence="2 3">
    <name type="scientific">Arthroderma otae (strain ATCC MYA-4605 / CBS 113480)</name>
    <name type="common">Microsporum canis</name>
    <dbReference type="NCBI Taxonomy" id="554155"/>
    <lineage>
        <taxon>Eukaryota</taxon>
        <taxon>Fungi</taxon>
        <taxon>Dikarya</taxon>
        <taxon>Ascomycota</taxon>
        <taxon>Pezizomycotina</taxon>
        <taxon>Eurotiomycetes</taxon>
        <taxon>Eurotiomycetidae</taxon>
        <taxon>Onygenales</taxon>
        <taxon>Arthrodermataceae</taxon>
        <taxon>Microsporum</taxon>
    </lineage>
</organism>
<keyword evidence="2" id="KW-0808">Transferase</keyword>
<dbReference type="PROSITE" id="PS51186">
    <property type="entry name" value="GNAT"/>
    <property type="match status" value="1"/>
</dbReference>
<accession>C5G0N5</accession>
<name>C5G0N5_ARTOC</name>
<proteinExistence type="predicted"/>
<dbReference type="Proteomes" id="UP000002035">
    <property type="component" value="Unassembled WGS sequence"/>
</dbReference>
<feature type="domain" description="N-acetyltransferase" evidence="1">
    <location>
        <begin position="26"/>
        <end position="183"/>
    </location>
</feature>
<dbReference type="VEuPathDB" id="FungiDB:MCYG_08507"/>
<dbReference type="OMA" id="RTGIKMV"/>
<protein>
    <submittedName>
        <fullName evidence="2">Acetyltransferase</fullName>
    </submittedName>
</protein>
<dbReference type="OrthoDB" id="41532at2759"/>
<dbReference type="eggNOG" id="KOG3139">
    <property type="taxonomic scope" value="Eukaryota"/>
</dbReference>
<sequence length="183" mass="20499">MHRSSTSTSTSSSLAGLEMDTPLVIGELRTLKQDEASAVLEEIARIERRTFPTSEAMQFDMSLWRKKPNSRVIYGRTRAESKTAGGAEAVVAYAVYVRVKEKALLHKICVEGGHRGRGVGRQMMAYIEDQLRREGCQAVHLWVDGERTAARRLYRSRGFEQTGLVDDYYGNGRTGIKMALDLV</sequence>
<dbReference type="GeneID" id="9224100"/>
<dbReference type="AlphaFoldDB" id="C5G0N5"/>
<reference evidence="3" key="1">
    <citation type="journal article" date="2012" name="MBio">
        <title>Comparative genome analysis of Trichophyton rubrum and related dermatophytes reveals candidate genes involved in infection.</title>
        <authorList>
            <person name="Martinez D.A."/>
            <person name="Oliver B.G."/>
            <person name="Graeser Y."/>
            <person name="Goldberg J.M."/>
            <person name="Li W."/>
            <person name="Martinez-Rossi N.M."/>
            <person name="Monod M."/>
            <person name="Shelest E."/>
            <person name="Barton R.C."/>
            <person name="Birch E."/>
            <person name="Brakhage A.A."/>
            <person name="Chen Z."/>
            <person name="Gurr S.J."/>
            <person name="Heiman D."/>
            <person name="Heitman J."/>
            <person name="Kosti I."/>
            <person name="Rossi A."/>
            <person name="Saif S."/>
            <person name="Samalova M."/>
            <person name="Saunders C.W."/>
            <person name="Shea T."/>
            <person name="Summerbell R.C."/>
            <person name="Xu J."/>
            <person name="Young S."/>
            <person name="Zeng Q."/>
            <person name="Birren B.W."/>
            <person name="Cuomo C.A."/>
            <person name="White T.C."/>
        </authorList>
    </citation>
    <scope>NUCLEOTIDE SEQUENCE [LARGE SCALE GENOMIC DNA]</scope>
    <source>
        <strain evidence="3">ATCC MYA-4605 / CBS 113480</strain>
    </source>
</reference>
<dbReference type="PANTHER" id="PTHR47542:SF2">
    <property type="entry name" value="ACYL-COA N-ACYLTRANSFERASES (NAT) SUPERFAMILY PROTEIN"/>
    <property type="match status" value="1"/>
</dbReference>
<gene>
    <name evidence="2" type="ORF">MCYG_08507</name>
</gene>
<dbReference type="HOGENOM" id="CLU_013985_9_0_1"/>
<evidence type="ECO:0000313" key="2">
    <source>
        <dbReference type="EMBL" id="EEQ35688.1"/>
    </source>
</evidence>
<evidence type="ECO:0000313" key="3">
    <source>
        <dbReference type="Proteomes" id="UP000002035"/>
    </source>
</evidence>